<feature type="domain" description="Pseudouridine synthase RsuA/RluA-like" evidence="3">
    <location>
        <begin position="19"/>
        <end position="163"/>
    </location>
</feature>
<dbReference type="InterPro" id="IPR020103">
    <property type="entry name" value="PsdUridine_synth_cat_dom_sf"/>
</dbReference>
<evidence type="ECO:0000313" key="4">
    <source>
        <dbReference type="EMBL" id="MCW7754425.1"/>
    </source>
</evidence>
<dbReference type="Gene3D" id="3.30.2350.10">
    <property type="entry name" value="Pseudouridine synthase"/>
    <property type="match status" value="1"/>
</dbReference>
<dbReference type="CDD" id="cd02869">
    <property type="entry name" value="PseudoU_synth_RluA_like"/>
    <property type="match status" value="1"/>
</dbReference>
<evidence type="ECO:0000313" key="5">
    <source>
        <dbReference type="Proteomes" id="UP001209681"/>
    </source>
</evidence>
<dbReference type="Pfam" id="PF00849">
    <property type="entry name" value="PseudoU_synth_2"/>
    <property type="match status" value="1"/>
</dbReference>
<evidence type="ECO:0000259" key="3">
    <source>
        <dbReference type="Pfam" id="PF00849"/>
    </source>
</evidence>
<proteinExistence type="inferred from homology"/>
<organism evidence="4 5">
    <name type="scientific">Desulfobotulus pelophilus</name>
    <dbReference type="NCBI Taxonomy" id="2823377"/>
    <lineage>
        <taxon>Bacteria</taxon>
        <taxon>Pseudomonadati</taxon>
        <taxon>Thermodesulfobacteriota</taxon>
        <taxon>Desulfobacteria</taxon>
        <taxon>Desulfobacterales</taxon>
        <taxon>Desulfobacteraceae</taxon>
        <taxon>Desulfobotulus</taxon>
    </lineage>
</organism>
<name>A0ABT3NAG8_9BACT</name>
<dbReference type="Proteomes" id="UP001209681">
    <property type="component" value="Unassembled WGS sequence"/>
</dbReference>
<keyword evidence="5" id="KW-1185">Reference proteome</keyword>
<sequence>MIEAMYEEAGVVVLFESEDLLIVDKPAGVAVIPERDKTAPCLLHKVETCCRNRLYVVHRLDKEVSGVLVFAKKAAAHRFLSMEFEHRRVQKNYLALVHGLPDKKTGSLRAPIRAFGSGRMGVDVLRGKESLTHWHQIGEYGDKALLDVFPVTGRRHQIRVHLYHMGYPIVGDLRYGDRGLQQEWERLMLHARHLTLPLPDGGSVHVKSPVPEAFSRLCNGYE</sequence>
<dbReference type="SUPFAM" id="SSF55120">
    <property type="entry name" value="Pseudouridine synthase"/>
    <property type="match status" value="1"/>
</dbReference>
<dbReference type="RefSeq" id="WP_265425344.1">
    <property type="nucleotide sequence ID" value="NZ_JAPFPW010000011.1"/>
</dbReference>
<comment type="similarity">
    <text evidence="1">Belongs to the pseudouridine synthase RluA family.</text>
</comment>
<reference evidence="4 5" key="1">
    <citation type="submission" date="2022-11" db="EMBL/GenBank/DDBJ databases">
        <title>Desulfobotulus tamanensis H1 sp. nov. - anaerobic, alkaliphilic, sulphate reducing bacterium isolated from terrestrial mud volcano.</title>
        <authorList>
            <person name="Frolova A."/>
            <person name="Merkel A.Y."/>
            <person name="Slobodkin A.I."/>
        </authorList>
    </citation>
    <scope>NUCLEOTIDE SEQUENCE [LARGE SCALE GENOMIC DNA]</scope>
    <source>
        <strain evidence="4 5">H1</strain>
    </source>
</reference>
<dbReference type="EMBL" id="JAPFPW010000011">
    <property type="protein sequence ID" value="MCW7754425.1"/>
    <property type="molecule type" value="Genomic_DNA"/>
</dbReference>
<gene>
    <name evidence="4" type="ORF">OOT00_10550</name>
</gene>
<accession>A0ABT3NAG8</accession>
<keyword evidence="2" id="KW-0413">Isomerase</keyword>
<evidence type="ECO:0000256" key="1">
    <source>
        <dbReference type="ARBA" id="ARBA00010876"/>
    </source>
</evidence>
<protein>
    <submittedName>
        <fullName evidence="4">RluA family pseudouridine synthase</fullName>
    </submittedName>
</protein>
<dbReference type="PANTHER" id="PTHR21600:SF44">
    <property type="entry name" value="RIBOSOMAL LARGE SUBUNIT PSEUDOURIDINE SYNTHASE D"/>
    <property type="match status" value="1"/>
</dbReference>
<dbReference type="InterPro" id="IPR006145">
    <property type="entry name" value="PsdUridine_synth_RsuA/RluA"/>
</dbReference>
<dbReference type="PROSITE" id="PS01129">
    <property type="entry name" value="PSI_RLU"/>
    <property type="match status" value="1"/>
</dbReference>
<dbReference type="InterPro" id="IPR006224">
    <property type="entry name" value="PsdUridine_synth_RluA-like_CS"/>
</dbReference>
<evidence type="ECO:0000256" key="2">
    <source>
        <dbReference type="ARBA" id="ARBA00023235"/>
    </source>
</evidence>
<dbReference type="InterPro" id="IPR050188">
    <property type="entry name" value="RluA_PseudoU_synthase"/>
</dbReference>
<dbReference type="PANTHER" id="PTHR21600">
    <property type="entry name" value="MITOCHONDRIAL RNA PSEUDOURIDINE SYNTHASE"/>
    <property type="match status" value="1"/>
</dbReference>
<comment type="caution">
    <text evidence="4">The sequence shown here is derived from an EMBL/GenBank/DDBJ whole genome shotgun (WGS) entry which is preliminary data.</text>
</comment>